<dbReference type="AlphaFoldDB" id="A0A4Q0MA38"/>
<evidence type="ECO:0000313" key="2">
    <source>
        <dbReference type="Proteomes" id="UP000290848"/>
    </source>
</evidence>
<comment type="caution">
    <text evidence="1">The sequence shown here is derived from an EMBL/GenBank/DDBJ whole genome shotgun (WGS) entry which is preliminary data.</text>
</comment>
<dbReference type="EMBL" id="RXOC01000005">
    <property type="protein sequence ID" value="RXF70087.1"/>
    <property type="molecule type" value="Genomic_DNA"/>
</dbReference>
<dbReference type="Proteomes" id="UP000290848">
    <property type="component" value="Unassembled WGS sequence"/>
</dbReference>
<dbReference type="RefSeq" id="WP_128769160.1">
    <property type="nucleotide sequence ID" value="NZ_RXOC01000005.1"/>
</dbReference>
<gene>
    <name evidence="1" type="ORF">EKH83_09380</name>
</gene>
<sequence>MKNIEKAQEEIGKNIRFIQSLLGLSDKSFYSGLNSSEPTLKKILNSDSQVYIDLYIQVAFLFGMRLEELTNRTLRLPHNFREILLSYHSFIDSEALLALSQRPKTNYAIERLLKSESLNDFMKAEKIQQEIENLIGHTYSVSTLSTAIQNFKDQIISRPAADNSNHKEYKLKTPFTEDHLTTYTPSYIRLAQYLSPNPNRHISFDILFKMFEILIQIKDAPKLGEDILRSFKRTPFNVTNVEIHFIPLQEANLISVEKRAGNDYLYHITDKGMDVL</sequence>
<name>A0A4Q0MA38_9SPHI</name>
<accession>A0A4Q0MA38</accession>
<organism evidence="1 2">
    <name type="scientific">Arcticibacter tournemirensis</name>
    <dbReference type="NCBI Taxonomy" id="699437"/>
    <lineage>
        <taxon>Bacteria</taxon>
        <taxon>Pseudomonadati</taxon>
        <taxon>Bacteroidota</taxon>
        <taxon>Sphingobacteriia</taxon>
        <taxon>Sphingobacteriales</taxon>
        <taxon>Sphingobacteriaceae</taxon>
        <taxon>Arcticibacter</taxon>
    </lineage>
</organism>
<evidence type="ECO:0000313" key="1">
    <source>
        <dbReference type="EMBL" id="RXF70087.1"/>
    </source>
</evidence>
<protein>
    <submittedName>
        <fullName evidence="1">Uncharacterized protein</fullName>
    </submittedName>
</protein>
<reference evidence="1 2" key="1">
    <citation type="submission" date="2018-12" db="EMBL/GenBank/DDBJ databases">
        <title>The Draft Genome Sequence of the Soil Bacterium Pedobacter tournemirensis R1.</title>
        <authorList>
            <person name="He J."/>
        </authorList>
    </citation>
    <scope>NUCLEOTIDE SEQUENCE [LARGE SCALE GENOMIC DNA]</scope>
    <source>
        <strain evidence="1 2">R1</strain>
    </source>
</reference>
<proteinExistence type="predicted"/>